<dbReference type="EMBL" id="NBNE01009393">
    <property type="protein sequence ID" value="OWY98450.1"/>
    <property type="molecule type" value="Genomic_DNA"/>
</dbReference>
<evidence type="ECO:0000313" key="2">
    <source>
        <dbReference type="EMBL" id="OWY98450.1"/>
    </source>
</evidence>
<organism evidence="2 3">
    <name type="scientific">Phytophthora megakarya</name>
    <dbReference type="NCBI Taxonomy" id="4795"/>
    <lineage>
        <taxon>Eukaryota</taxon>
        <taxon>Sar</taxon>
        <taxon>Stramenopiles</taxon>
        <taxon>Oomycota</taxon>
        <taxon>Peronosporomycetes</taxon>
        <taxon>Peronosporales</taxon>
        <taxon>Peronosporaceae</taxon>
        <taxon>Phytophthora</taxon>
    </lineage>
</organism>
<dbReference type="InterPro" id="IPR054722">
    <property type="entry name" value="PolX-like_BBD"/>
</dbReference>
<dbReference type="Pfam" id="PF22936">
    <property type="entry name" value="Pol_BBD"/>
    <property type="match status" value="1"/>
</dbReference>
<comment type="caution">
    <text evidence="2">The sequence shown here is derived from an EMBL/GenBank/DDBJ whole genome shotgun (WGS) entry which is preliminary data.</text>
</comment>
<evidence type="ECO:0000313" key="3">
    <source>
        <dbReference type="Proteomes" id="UP000198211"/>
    </source>
</evidence>
<keyword evidence="3" id="KW-1185">Reference proteome</keyword>
<reference evidence="3" key="1">
    <citation type="submission" date="2017-03" db="EMBL/GenBank/DDBJ databases">
        <title>Phytopthora megakarya and P. palmivora, two closely related causual agents of cacao black pod achieved similar genome size and gene model numbers by different mechanisms.</title>
        <authorList>
            <person name="Ali S."/>
            <person name="Shao J."/>
            <person name="Larry D.J."/>
            <person name="Kronmiller B."/>
            <person name="Shen D."/>
            <person name="Strem M.D."/>
            <person name="Melnick R.L."/>
            <person name="Guiltinan M.J."/>
            <person name="Tyler B.M."/>
            <person name="Meinhardt L.W."/>
            <person name="Bailey B.A."/>
        </authorList>
    </citation>
    <scope>NUCLEOTIDE SEQUENCE [LARGE SCALE GENOMIC DNA]</scope>
    <source>
        <strain evidence="3">zdho120</strain>
    </source>
</reference>
<evidence type="ECO:0000259" key="1">
    <source>
        <dbReference type="Pfam" id="PF22936"/>
    </source>
</evidence>
<dbReference type="AlphaFoldDB" id="A0A225UZ96"/>
<accession>A0A225UZ96</accession>
<dbReference type="STRING" id="4795.A0A225UZ96"/>
<dbReference type="OrthoDB" id="92642at2759"/>
<protein>
    <submittedName>
        <fullName evidence="2">Polyprotein</fullName>
    </submittedName>
</protein>
<proteinExistence type="predicted"/>
<name>A0A225UZ96_9STRA</name>
<sequence>MPVGGNLMNYLLAFDDICLRLAAVEDALAEDERIIILLGSLPQEYDGMVKIIEAHGTVSLLETKETLRLEFTTLQKREKEEPAFQVPCQTRLSTSNEADAQTSVGVAVVAIAEVAGEGKVIMEAVPTQKASVDEFLFPAADTFTASWLLDSATSSHMTRDRTDVTVFDELASTLIITVANGERLPAQGKGTVKFVLEGGRTVCMTDVLYIPGINQKLISISTLASKGVLLSFGADVCILKHEDKTVARK</sequence>
<gene>
    <name evidence="2" type="ORF">PHMEG_00030783</name>
</gene>
<dbReference type="Proteomes" id="UP000198211">
    <property type="component" value="Unassembled WGS sequence"/>
</dbReference>
<feature type="domain" description="Retrovirus-related Pol polyprotein from transposon TNT 1-94-like beta-barrel" evidence="1">
    <location>
        <begin position="147"/>
        <end position="228"/>
    </location>
</feature>